<dbReference type="EMBL" id="BARV01027778">
    <property type="protein sequence ID" value="GAI41139.1"/>
    <property type="molecule type" value="Genomic_DNA"/>
</dbReference>
<keyword evidence="1" id="KW-1133">Transmembrane helix</keyword>
<sequence>MGERTLLALGLGLGLGVAIGAGITLYFLYRSTWRSVENAEEWEIVEDEHGNLKKIIVHRRVKSR</sequence>
<name>X1QCZ4_9ZZZZ</name>
<accession>X1QCZ4</accession>
<evidence type="ECO:0000256" key="1">
    <source>
        <dbReference type="SAM" id="Phobius"/>
    </source>
</evidence>
<feature type="transmembrane region" description="Helical" evidence="1">
    <location>
        <begin position="6"/>
        <end position="29"/>
    </location>
</feature>
<organism evidence="2">
    <name type="scientific">marine sediment metagenome</name>
    <dbReference type="NCBI Taxonomy" id="412755"/>
    <lineage>
        <taxon>unclassified sequences</taxon>
        <taxon>metagenomes</taxon>
        <taxon>ecological metagenomes</taxon>
    </lineage>
</organism>
<protein>
    <submittedName>
        <fullName evidence="2">Uncharacterized protein</fullName>
    </submittedName>
</protein>
<keyword evidence="1" id="KW-0472">Membrane</keyword>
<evidence type="ECO:0000313" key="2">
    <source>
        <dbReference type="EMBL" id="GAI41139.1"/>
    </source>
</evidence>
<keyword evidence="1" id="KW-0812">Transmembrane</keyword>
<gene>
    <name evidence="2" type="ORF">S06H3_44626</name>
</gene>
<reference evidence="2" key="1">
    <citation type="journal article" date="2014" name="Front. Microbiol.">
        <title>High frequency of phylogenetically diverse reductive dehalogenase-homologous genes in deep subseafloor sedimentary metagenomes.</title>
        <authorList>
            <person name="Kawai M."/>
            <person name="Futagami T."/>
            <person name="Toyoda A."/>
            <person name="Takaki Y."/>
            <person name="Nishi S."/>
            <person name="Hori S."/>
            <person name="Arai W."/>
            <person name="Tsubouchi T."/>
            <person name="Morono Y."/>
            <person name="Uchiyama I."/>
            <person name="Ito T."/>
            <person name="Fujiyama A."/>
            <person name="Inagaki F."/>
            <person name="Takami H."/>
        </authorList>
    </citation>
    <scope>NUCLEOTIDE SEQUENCE</scope>
    <source>
        <strain evidence="2">Expedition CK06-06</strain>
    </source>
</reference>
<dbReference type="AlphaFoldDB" id="X1QCZ4"/>
<proteinExistence type="predicted"/>
<comment type="caution">
    <text evidence="2">The sequence shown here is derived from an EMBL/GenBank/DDBJ whole genome shotgun (WGS) entry which is preliminary data.</text>
</comment>